<evidence type="ECO:0000313" key="3">
    <source>
        <dbReference type="Proteomes" id="UP000321595"/>
    </source>
</evidence>
<dbReference type="KEGG" id="bbae:FRD01_21130"/>
<name>A0A5B8XVT1_9DELT</name>
<dbReference type="Proteomes" id="UP000321595">
    <property type="component" value="Chromosome"/>
</dbReference>
<dbReference type="RefSeq" id="WP_146962928.1">
    <property type="nucleotide sequence ID" value="NZ_CP042467.1"/>
</dbReference>
<feature type="transmembrane region" description="Helical" evidence="1">
    <location>
        <begin position="29"/>
        <end position="47"/>
    </location>
</feature>
<keyword evidence="1" id="KW-1133">Transmembrane helix</keyword>
<organism evidence="2 3">
    <name type="scientific">Microvenator marinus</name>
    <dbReference type="NCBI Taxonomy" id="2600177"/>
    <lineage>
        <taxon>Bacteria</taxon>
        <taxon>Deltaproteobacteria</taxon>
        <taxon>Bradymonadales</taxon>
        <taxon>Microvenatoraceae</taxon>
        <taxon>Microvenator</taxon>
    </lineage>
</organism>
<sequence>MTNPTTKNIIAQTIATFHADEDGATATEYIILLILIACFVIGIVKVFGNTVSEKFGDAEAAISTRVTF</sequence>
<protein>
    <submittedName>
        <fullName evidence="2">Flp family type IVb pilin</fullName>
    </submittedName>
</protein>
<gene>
    <name evidence="2" type="ORF">FRD01_21130</name>
</gene>
<keyword evidence="1" id="KW-0472">Membrane</keyword>
<evidence type="ECO:0000313" key="2">
    <source>
        <dbReference type="EMBL" id="QED29695.1"/>
    </source>
</evidence>
<evidence type="ECO:0000256" key="1">
    <source>
        <dbReference type="SAM" id="Phobius"/>
    </source>
</evidence>
<reference evidence="2 3" key="1">
    <citation type="submission" date="2019-08" db="EMBL/GenBank/DDBJ databases">
        <authorList>
            <person name="Liang Q."/>
        </authorList>
    </citation>
    <scope>NUCLEOTIDE SEQUENCE [LARGE SCALE GENOMIC DNA]</scope>
    <source>
        <strain evidence="2 3">V1718</strain>
    </source>
</reference>
<dbReference type="EMBL" id="CP042467">
    <property type="protein sequence ID" value="QED29695.1"/>
    <property type="molecule type" value="Genomic_DNA"/>
</dbReference>
<accession>A0A5B8XVT1</accession>
<dbReference type="OrthoDB" id="5325135at2"/>
<proteinExistence type="predicted"/>
<keyword evidence="3" id="KW-1185">Reference proteome</keyword>
<dbReference type="AlphaFoldDB" id="A0A5B8XVT1"/>
<keyword evidence="1" id="KW-0812">Transmembrane</keyword>